<evidence type="ECO:0000256" key="10">
    <source>
        <dbReference type="ARBA" id="ARBA00022842"/>
    </source>
</evidence>
<dbReference type="Gene3D" id="1.10.150.240">
    <property type="entry name" value="Putative phosphatase, domain 2"/>
    <property type="match status" value="1"/>
</dbReference>
<dbReference type="InterPro" id="IPR050155">
    <property type="entry name" value="HAD-like_hydrolase_sf"/>
</dbReference>
<keyword evidence="11 13" id="KW-0119">Carbohydrate metabolism</keyword>
<dbReference type="NCBIfam" id="TIGR01509">
    <property type="entry name" value="HAD-SF-IA-v3"/>
    <property type="match status" value="1"/>
</dbReference>
<proteinExistence type="inferred from homology"/>
<evidence type="ECO:0000313" key="14">
    <source>
        <dbReference type="EMBL" id="MYN09816.1"/>
    </source>
</evidence>
<organism evidence="14 15">
    <name type="scientific">Pseudoduganella aquatica</name>
    <dbReference type="NCBI Taxonomy" id="2660641"/>
    <lineage>
        <taxon>Bacteria</taxon>
        <taxon>Pseudomonadati</taxon>
        <taxon>Pseudomonadota</taxon>
        <taxon>Betaproteobacteria</taxon>
        <taxon>Burkholderiales</taxon>
        <taxon>Oxalobacteraceae</taxon>
        <taxon>Telluria group</taxon>
        <taxon>Pseudoduganella</taxon>
    </lineage>
</organism>
<dbReference type="NCBIfam" id="TIGR01449">
    <property type="entry name" value="PGP_bact"/>
    <property type="match status" value="1"/>
</dbReference>
<evidence type="ECO:0000256" key="9">
    <source>
        <dbReference type="ARBA" id="ARBA00022801"/>
    </source>
</evidence>
<dbReference type="InterPro" id="IPR006439">
    <property type="entry name" value="HAD-SF_hydro_IA"/>
</dbReference>
<comment type="cofactor">
    <cofactor evidence="2 13">
        <name>Mg(2+)</name>
        <dbReference type="ChEBI" id="CHEBI:18420"/>
    </cofactor>
</comment>
<protein>
    <recommendedName>
        <fullName evidence="6 13">Phosphoglycolate phosphatase</fullName>
        <shortName evidence="13">PGP</shortName>
        <shortName evidence="13">PGPase</shortName>
        <ecNumber evidence="6 13">3.1.3.18</ecNumber>
    </recommendedName>
</protein>
<reference evidence="14 15" key="1">
    <citation type="submission" date="2019-12" db="EMBL/GenBank/DDBJ databases">
        <title>Novel species isolated from a subtropical stream in China.</title>
        <authorList>
            <person name="Lu H."/>
        </authorList>
    </citation>
    <scope>NUCLEOTIDE SEQUENCE [LARGE SCALE GENOMIC DNA]</scope>
    <source>
        <strain evidence="14 15">FT127W</strain>
    </source>
</reference>
<dbReference type="NCBIfam" id="NF009695">
    <property type="entry name" value="PRK13222.1-2"/>
    <property type="match status" value="1"/>
</dbReference>
<evidence type="ECO:0000256" key="12">
    <source>
        <dbReference type="ARBA" id="ARBA00059247"/>
    </source>
</evidence>
<dbReference type="Gene3D" id="3.40.50.1000">
    <property type="entry name" value="HAD superfamily/HAD-like"/>
    <property type="match status" value="1"/>
</dbReference>
<evidence type="ECO:0000256" key="1">
    <source>
        <dbReference type="ARBA" id="ARBA00000830"/>
    </source>
</evidence>
<keyword evidence="15" id="KW-1185">Reference proteome</keyword>
<dbReference type="GO" id="GO:0046872">
    <property type="term" value="F:metal ion binding"/>
    <property type="evidence" value="ECO:0007669"/>
    <property type="project" value="UniProtKB-KW"/>
</dbReference>
<dbReference type="GO" id="GO:0046295">
    <property type="term" value="P:glycolate biosynthetic process"/>
    <property type="evidence" value="ECO:0007669"/>
    <property type="project" value="UniProtKB-UniRule"/>
</dbReference>
<dbReference type="HAMAP" id="MF_00495">
    <property type="entry name" value="GPH_hydrolase_bact"/>
    <property type="match status" value="1"/>
</dbReference>
<dbReference type="PANTHER" id="PTHR43434:SF1">
    <property type="entry name" value="PHOSPHOGLYCOLATE PHOSPHATASE"/>
    <property type="match status" value="1"/>
</dbReference>
<evidence type="ECO:0000313" key="15">
    <source>
        <dbReference type="Proteomes" id="UP000450676"/>
    </source>
</evidence>
<comment type="function">
    <text evidence="12 13">Specifically catalyzes the dephosphorylation of 2-phosphoglycolate. Is involved in the dissimilation of the intracellular 2-phosphoglycolate formed during the DNA repair of 3'-phosphoglycolate ends, a major class of DNA lesions induced by oxidative stress.</text>
</comment>
<comment type="similarity">
    <text evidence="4 13">Belongs to the HAD-like hydrolase superfamily. CbbY/CbbZ/Gph/YieH family.</text>
</comment>
<dbReference type="GO" id="GO:0019253">
    <property type="term" value="P:reductive pentose-phosphate cycle"/>
    <property type="evidence" value="ECO:0007669"/>
    <property type="project" value="UniProtKB-KW"/>
</dbReference>
<evidence type="ECO:0000256" key="5">
    <source>
        <dbReference type="ARBA" id="ARBA00011233"/>
    </source>
</evidence>
<accession>A0A7X4HEJ2</accession>
<keyword evidence="9 13" id="KW-0378">Hydrolase</keyword>
<dbReference type="PANTHER" id="PTHR43434">
    <property type="entry name" value="PHOSPHOGLYCOLATE PHOSPHATASE"/>
    <property type="match status" value="1"/>
</dbReference>
<name>A0A7X4HEJ2_9BURK</name>
<feature type="binding site" evidence="13">
    <location>
        <position position="20"/>
    </location>
    <ligand>
        <name>Mg(2+)</name>
        <dbReference type="ChEBI" id="CHEBI:18420"/>
    </ligand>
</feature>
<dbReference type="Pfam" id="PF00702">
    <property type="entry name" value="Hydrolase"/>
    <property type="match status" value="1"/>
</dbReference>
<evidence type="ECO:0000256" key="4">
    <source>
        <dbReference type="ARBA" id="ARBA00006171"/>
    </source>
</evidence>
<dbReference type="EC" id="3.1.3.18" evidence="6 13"/>
<dbReference type="GO" id="GO:0006281">
    <property type="term" value="P:DNA repair"/>
    <property type="evidence" value="ECO:0007669"/>
    <property type="project" value="TreeGrafter"/>
</dbReference>
<evidence type="ECO:0000256" key="2">
    <source>
        <dbReference type="ARBA" id="ARBA00001946"/>
    </source>
</evidence>
<keyword evidence="7" id="KW-0113">Calvin cycle</keyword>
<dbReference type="SUPFAM" id="SSF56784">
    <property type="entry name" value="HAD-like"/>
    <property type="match status" value="1"/>
</dbReference>
<evidence type="ECO:0000256" key="6">
    <source>
        <dbReference type="ARBA" id="ARBA00013078"/>
    </source>
</evidence>
<dbReference type="EMBL" id="WWCU01000028">
    <property type="protein sequence ID" value="MYN09816.1"/>
    <property type="molecule type" value="Genomic_DNA"/>
</dbReference>
<evidence type="ECO:0000256" key="11">
    <source>
        <dbReference type="ARBA" id="ARBA00023277"/>
    </source>
</evidence>
<evidence type="ECO:0000256" key="3">
    <source>
        <dbReference type="ARBA" id="ARBA00004818"/>
    </source>
</evidence>
<evidence type="ECO:0000256" key="7">
    <source>
        <dbReference type="ARBA" id="ARBA00022567"/>
    </source>
</evidence>
<dbReference type="CDD" id="cd16417">
    <property type="entry name" value="HAD_PGPase"/>
    <property type="match status" value="1"/>
</dbReference>
<comment type="caution">
    <text evidence="14">The sequence shown here is derived from an EMBL/GenBank/DDBJ whole genome shotgun (WGS) entry which is preliminary data.</text>
</comment>
<dbReference type="SFLD" id="SFLDS00003">
    <property type="entry name" value="Haloacid_Dehalogenase"/>
    <property type="match status" value="1"/>
</dbReference>
<dbReference type="AlphaFoldDB" id="A0A7X4HEJ2"/>
<feature type="binding site" evidence="13">
    <location>
        <position position="18"/>
    </location>
    <ligand>
        <name>Mg(2+)</name>
        <dbReference type="ChEBI" id="CHEBI:18420"/>
    </ligand>
</feature>
<dbReference type="InterPro" id="IPR036412">
    <property type="entry name" value="HAD-like_sf"/>
</dbReference>
<feature type="active site" description="Nucleophile" evidence="13">
    <location>
        <position position="18"/>
    </location>
</feature>
<evidence type="ECO:0000256" key="13">
    <source>
        <dbReference type="HAMAP-Rule" id="MF_00495"/>
    </source>
</evidence>
<comment type="catalytic activity">
    <reaction evidence="1 13">
        <text>2-phosphoglycolate + H2O = glycolate + phosphate</text>
        <dbReference type="Rhea" id="RHEA:14369"/>
        <dbReference type="ChEBI" id="CHEBI:15377"/>
        <dbReference type="ChEBI" id="CHEBI:29805"/>
        <dbReference type="ChEBI" id="CHEBI:43474"/>
        <dbReference type="ChEBI" id="CHEBI:58033"/>
        <dbReference type="EC" id="3.1.3.18"/>
    </reaction>
</comment>
<keyword evidence="8 13" id="KW-0479">Metal-binding</keyword>
<comment type="subunit">
    <text evidence="5">Homotrimer.</text>
</comment>
<dbReference type="GO" id="GO:0005829">
    <property type="term" value="C:cytosol"/>
    <property type="evidence" value="ECO:0007669"/>
    <property type="project" value="TreeGrafter"/>
</dbReference>
<evidence type="ECO:0000256" key="8">
    <source>
        <dbReference type="ARBA" id="ARBA00022723"/>
    </source>
</evidence>
<dbReference type="Proteomes" id="UP000450676">
    <property type="component" value="Unassembled WGS sequence"/>
</dbReference>
<dbReference type="FunFam" id="3.40.50.1000:FF:000022">
    <property type="entry name" value="Phosphoglycolate phosphatase"/>
    <property type="match status" value="1"/>
</dbReference>
<dbReference type="GO" id="GO:0008967">
    <property type="term" value="F:phosphoglycolate phosphatase activity"/>
    <property type="evidence" value="ECO:0007669"/>
    <property type="project" value="UniProtKB-UniRule"/>
</dbReference>
<dbReference type="InterPro" id="IPR037512">
    <property type="entry name" value="PGPase_prok"/>
</dbReference>
<keyword evidence="10 13" id="KW-0460">Magnesium</keyword>
<dbReference type="NCBIfam" id="TIGR01549">
    <property type="entry name" value="HAD-SF-IA-v1"/>
    <property type="match status" value="1"/>
</dbReference>
<dbReference type="RefSeq" id="WP_161074116.1">
    <property type="nucleotide sequence ID" value="NZ_CP086370.1"/>
</dbReference>
<dbReference type="UniPathway" id="UPA00865">
    <property type="reaction ID" value="UER00834"/>
</dbReference>
<feature type="binding site" evidence="13">
    <location>
        <position position="181"/>
    </location>
    <ligand>
        <name>Mg(2+)</name>
        <dbReference type="ChEBI" id="CHEBI:18420"/>
    </ligand>
</feature>
<dbReference type="InterPro" id="IPR023198">
    <property type="entry name" value="PGP-like_dom2"/>
</dbReference>
<sequence length="236" mass="25243">MTTAASTPLRGVQAAIIDLDGTMLHTMPDFHVAINRMLAEIGMQPLAVEQIELMVGKGSEHLIRLVLGVYFDAAGVEQRFTAAMAAYQRHYLDINGDHSTLYPDVAAGLDALKAHGLRLACVTNKPIAFAQPLLEQKGLAGYFEVVYGGDSLAQKKPHPLPLLQVCRDFALAPAQVVAIGDSSNDAQAARAAGCPVLTVPYGYNHGESIHDTDSDGIVDTLLHAADLIRLHNQIAN</sequence>
<dbReference type="SFLD" id="SFLDG01135">
    <property type="entry name" value="C1.5.6:_HAD__Beta-PGM__Phospha"/>
    <property type="match status" value="1"/>
</dbReference>
<dbReference type="SFLD" id="SFLDG01129">
    <property type="entry name" value="C1.5:_HAD__Beta-PGM__Phosphata"/>
    <property type="match status" value="1"/>
</dbReference>
<gene>
    <name evidence="14" type="ORF">GTP77_21065</name>
</gene>
<dbReference type="InterPro" id="IPR023214">
    <property type="entry name" value="HAD_sf"/>
</dbReference>
<comment type="pathway">
    <text evidence="3 13">Organic acid metabolism; glycolate biosynthesis; glycolate from 2-phosphoglycolate: step 1/1.</text>
</comment>